<dbReference type="FunCoup" id="A0A0D2X304">
    <property type="interactions" value="308"/>
</dbReference>
<feature type="region of interest" description="Disordered" evidence="1">
    <location>
        <begin position="501"/>
        <end position="520"/>
    </location>
</feature>
<dbReference type="PROSITE" id="PS51043">
    <property type="entry name" value="DDHD"/>
    <property type="match status" value="1"/>
</dbReference>
<evidence type="ECO:0000313" key="3">
    <source>
        <dbReference type="EMBL" id="KJE93464.1"/>
    </source>
</evidence>
<dbReference type="GO" id="GO:0046872">
    <property type="term" value="F:metal ion binding"/>
    <property type="evidence" value="ECO:0007669"/>
    <property type="project" value="InterPro"/>
</dbReference>
<dbReference type="PhylomeDB" id="A0A0D2X304"/>
<dbReference type="PANTHER" id="PTHR23509">
    <property type="entry name" value="PA-PL1 PHOSPHOLIPASE FAMILY"/>
    <property type="match status" value="1"/>
</dbReference>
<dbReference type="InParanoid" id="A0A0D2X304"/>
<dbReference type="STRING" id="595528.A0A0D2X304"/>
<dbReference type="SMART" id="SM01127">
    <property type="entry name" value="DDHD"/>
    <property type="match status" value="1"/>
</dbReference>
<evidence type="ECO:0000259" key="2">
    <source>
        <dbReference type="PROSITE" id="PS51043"/>
    </source>
</evidence>
<evidence type="ECO:0000313" key="4">
    <source>
        <dbReference type="Proteomes" id="UP000008743"/>
    </source>
</evidence>
<dbReference type="GO" id="GO:0005737">
    <property type="term" value="C:cytoplasm"/>
    <property type="evidence" value="ECO:0007669"/>
    <property type="project" value="TreeGrafter"/>
</dbReference>
<dbReference type="EMBL" id="KE346365">
    <property type="protein sequence ID" value="KJE93464.1"/>
    <property type="molecule type" value="Genomic_DNA"/>
</dbReference>
<dbReference type="Pfam" id="PF02862">
    <property type="entry name" value="DDHD"/>
    <property type="match status" value="1"/>
</dbReference>
<evidence type="ECO:0000256" key="1">
    <source>
        <dbReference type="SAM" id="MobiDB-lite"/>
    </source>
</evidence>
<proteinExistence type="predicted"/>
<dbReference type="RefSeq" id="XP_004348077.1">
    <property type="nucleotide sequence ID" value="XM_004348027.2"/>
</dbReference>
<dbReference type="OrthoDB" id="69269at2759"/>
<feature type="region of interest" description="Disordered" evidence="1">
    <location>
        <begin position="14"/>
        <end position="50"/>
    </location>
</feature>
<protein>
    <submittedName>
        <fullName evidence="3">DDHD domain containing 2</fullName>
    </submittedName>
</protein>
<sequence>MMTWNADNRLSAANNAPASLDATRASSSSSAGPGASSSSSVGPGASSSPQQPVASAHWFFWSPPKESPVNLPMLAATVTETAGLGGAWPLLSAFAARGTAGSSKPSAGTANSSAAAAAGNASSPPSEQARLAAHLLAAARSSSVAAGAGSYLCVGWKPFTRIDSSRLEQAYHELQLPRHADGAASDATAFPGCPANEVVSVCGGRFDVHVPSRFGKPVYWEGLPMLVTRASWFCAGDRSGDPLIPLEEATADLIESHYVDVFQNSADSTVQPMDLTETPQLPEQQPFAREVTINDRGDKITFHSRELTMLYVYQPVSGELDGSDFIARQVYRGLDISSVDEGELDDIEGLVFVIHGIGSACDLQLRALPDCVDDMRANSAAFQKTHFSAQRGRVELIPIEWHDALHLHRDVDKKLQNISLDTIRKLRELVNDTVLDVMLFTSPVYAQVIIDRVAAELNRLHALFIARNPTFKGKVCLFGHSLGSCIGFDLLAHQPLLGTHEAAPSDATGGVPTTVGAEDADARHPRNLVDSLNSVLEPSSPRALSNCLSCEHNHHNHNQRSHGLGHVSVGVHYPRLNFACDAMFGAGSPMGMFLTVRGHDHIGRHYQLPTCPKYFNIFHPFDPVAFRMEPIIDPQFTDVKPELVPHYTGRKRIHIELRDNISRVSATIKNTFNMVEEATKSTSSWFSFDSLSGLAKSLTGGSSAAAPAPAAAAAPNQSALPLPPADTPAGAALLHPGKLNSGARIDYALQETPIESINEYLFSITAHFVYWRSQDTILFIMNEIFNSSTSPSQ</sequence>
<feature type="domain" description="DDHD" evidence="2">
    <location>
        <begin position="576"/>
        <end position="786"/>
    </location>
</feature>
<feature type="compositionally biased region" description="Low complexity" evidence="1">
    <location>
        <begin position="25"/>
        <end position="50"/>
    </location>
</feature>
<dbReference type="InterPro" id="IPR004177">
    <property type="entry name" value="DDHD_dom"/>
</dbReference>
<dbReference type="InterPro" id="IPR058055">
    <property type="entry name" value="PA-PLA1"/>
</dbReference>
<dbReference type="AlphaFoldDB" id="A0A0D2X304"/>
<organism evidence="3 4">
    <name type="scientific">Capsaspora owczarzaki (strain ATCC 30864)</name>
    <dbReference type="NCBI Taxonomy" id="595528"/>
    <lineage>
        <taxon>Eukaryota</taxon>
        <taxon>Filasterea</taxon>
        <taxon>Capsaspora</taxon>
    </lineage>
</organism>
<accession>A0A0D2X304</accession>
<dbReference type="PANTHER" id="PTHR23509:SF10">
    <property type="entry name" value="LD21067P"/>
    <property type="match status" value="1"/>
</dbReference>
<reference evidence="4" key="1">
    <citation type="submission" date="2011-02" db="EMBL/GenBank/DDBJ databases">
        <title>The Genome Sequence of Capsaspora owczarzaki ATCC 30864.</title>
        <authorList>
            <person name="Russ C."/>
            <person name="Cuomo C."/>
            <person name="Burger G."/>
            <person name="Gray M.W."/>
            <person name="Holland P.W.H."/>
            <person name="King N."/>
            <person name="Lang F.B.F."/>
            <person name="Roger A.J."/>
            <person name="Ruiz-Trillo I."/>
            <person name="Young S.K."/>
            <person name="Zeng Q."/>
            <person name="Gargeya S."/>
            <person name="Alvarado L."/>
            <person name="Berlin A."/>
            <person name="Chapman S.B."/>
            <person name="Chen Z."/>
            <person name="Freedman E."/>
            <person name="Gellesch M."/>
            <person name="Goldberg J."/>
            <person name="Griggs A."/>
            <person name="Gujja S."/>
            <person name="Heilman E."/>
            <person name="Heiman D."/>
            <person name="Howarth C."/>
            <person name="Mehta T."/>
            <person name="Neiman D."/>
            <person name="Pearson M."/>
            <person name="Roberts A."/>
            <person name="Saif S."/>
            <person name="Shea T."/>
            <person name="Shenoy N."/>
            <person name="Sisk P."/>
            <person name="Stolte C."/>
            <person name="Sykes S."/>
            <person name="White J."/>
            <person name="Yandava C."/>
            <person name="Haas B."/>
            <person name="Nusbaum C."/>
            <person name="Birren B."/>
        </authorList>
    </citation>
    <scope>NUCLEOTIDE SEQUENCE</scope>
    <source>
        <strain evidence="4">ATCC 30864</strain>
    </source>
</reference>
<keyword evidence="4" id="KW-1185">Reference proteome</keyword>
<dbReference type="OMA" id="WQNENIV"/>
<dbReference type="GO" id="GO:0004620">
    <property type="term" value="F:phospholipase activity"/>
    <property type="evidence" value="ECO:0007669"/>
    <property type="project" value="TreeGrafter"/>
</dbReference>
<gene>
    <name evidence="3" type="ORF">CAOG_004252</name>
</gene>
<name>A0A0D2X304_CAPO3</name>
<dbReference type="eggNOG" id="KOG2308">
    <property type="taxonomic scope" value="Eukaryota"/>
</dbReference>
<dbReference type="Proteomes" id="UP000008743">
    <property type="component" value="Unassembled WGS sequence"/>
</dbReference>